<reference evidence="1" key="1">
    <citation type="submission" date="2024-03" db="EMBL/GenBank/DDBJ databases">
        <title>Diverse circular DNA viruses in blood, oral, and fecal samples of captive lemurs.</title>
        <authorList>
            <person name="Paietta E.N."/>
            <person name="Kraberger S."/>
            <person name="Lund M.C."/>
            <person name="Custer J.M."/>
            <person name="Vargas K.M."/>
            <person name="Ehmke E.E."/>
            <person name="Yoder A.D."/>
            <person name="Varsani A."/>
        </authorList>
    </citation>
    <scope>NUCLEOTIDE SEQUENCE</scope>
    <source>
        <strain evidence="1">Duke_24FS_3</strain>
    </source>
</reference>
<organism evidence="1">
    <name type="scientific">Dulem virus 36</name>
    <dbReference type="NCBI Taxonomy" id="3145754"/>
    <lineage>
        <taxon>Viruses</taxon>
        <taxon>Duplodnaviria</taxon>
        <taxon>Heunggongvirae</taxon>
        <taxon>Uroviricota</taxon>
        <taxon>Caudoviricetes</taxon>
    </lineage>
</organism>
<protein>
    <submittedName>
        <fullName evidence="1">Uncharacterized protein</fullName>
    </submittedName>
</protein>
<evidence type="ECO:0000313" key="1">
    <source>
        <dbReference type="EMBL" id="XCD05022.1"/>
    </source>
</evidence>
<accession>A0AAU8AYI2</accession>
<proteinExistence type="predicted"/>
<dbReference type="EMBL" id="PP511521">
    <property type="protein sequence ID" value="XCD05022.1"/>
    <property type="molecule type" value="Genomic_DNA"/>
</dbReference>
<name>A0AAU8AYI2_9CAUD</name>
<sequence length="100" mass="11527">MAMVNIRRGNNYTRVSKSAYESHFRKLGYRIIAVDESIKTQPDIMETVSEAEDIETIPISDMSKDQLIEFARKHNISLAGTKGPNDARRVIKRAMQERRM</sequence>